<keyword evidence="4" id="KW-1185">Reference proteome</keyword>
<evidence type="ECO:0000259" key="2">
    <source>
        <dbReference type="PROSITE" id="PS51186"/>
    </source>
</evidence>
<dbReference type="GO" id="GO:0008080">
    <property type="term" value="F:N-acetyltransferase activity"/>
    <property type="evidence" value="ECO:0007669"/>
    <property type="project" value="InterPro"/>
</dbReference>
<dbReference type="PANTHER" id="PTHR13947:SF37">
    <property type="entry name" value="LD18367P"/>
    <property type="match status" value="1"/>
</dbReference>
<dbReference type="SUPFAM" id="SSF55729">
    <property type="entry name" value="Acyl-CoA N-acyltransferases (Nat)"/>
    <property type="match status" value="1"/>
</dbReference>
<organism evidence="3 4">
    <name type="scientific">Olleya namhaensis</name>
    <dbReference type="NCBI Taxonomy" id="1144750"/>
    <lineage>
        <taxon>Bacteria</taxon>
        <taxon>Pseudomonadati</taxon>
        <taxon>Bacteroidota</taxon>
        <taxon>Flavobacteriia</taxon>
        <taxon>Flavobacteriales</taxon>
        <taxon>Flavobacteriaceae</taxon>
    </lineage>
</organism>
<feature type="domain" description="N-acetyltransferase" evidence="2">
    <location>
        <begin position="5"/>
        <end position="157"/>
    </location>
</feature>
<proteinExistence type="predicted"/>
<dbReference type="EMBL" id="FORM01000003">
    <property type="protein sequence ID" value="SFI93065.1"/>
    <property type="molecule type" value="Genomic_DNA"/>
</dbReference>
<dbReference type="RefSeq" id="WP_090838439.1">
    <property type="nucleotide sequence ID" value="NZ_FORM01000003.1"/>
</dbReference>
<dbReference type="STRING" id="1144750.SAMN05443431_10344"/>
<name>A0A1I3M8K5_9FLAO</name>
<dbReference type="InterPro" id="IPR000182">
    <property type="entry name" value="GNAT_dom"/>
</dbReference>
<reference evidence="4" key="1">
    <citation type="submission" date="2016-10" db="EMBL/GenBank/DDBJ databases">
        <authorList>
            <person name="Varghese N."/>
            <person name="Submissions S."/>
        </authorList>
    </citation>
    <scope>NUCLEOTIDE SEQUENCE [LARGE SCALE GENOMIC DNA]</scope>
    <source>
        <strain evidence="4">DSM 28881</strain>
    </source>
</reference>
<dbReference type="CDD" id="cd04301">
    <property type="entry name" value="NAT_SF"/>
    <property type="match status" value="1"/>
</dbReference>
<evidence type="ECO:0000313" key="4">
    <source>
        <dbReference type="Proteomes" id="UP000199559"/>
    </source>
</evidence>
<keyword evidence="1 3" id="KW-0808">Transferase</keyword>
<dbReference type="AlphaFoldDB" id="A0A1I3M8K5"/>
<dbReference type="PROSITE" id="PS51186">
    <property type="entry name" value="GNAT"/>
    <property type="match status" value="1"/>
</dbReference>
<evidence type="ECO:0000313" key="3">
    <source>
        <dbReference type="EMBL" id="SFI93065.1"/>
    </source>
</evidence>
<dbReference type="Gene3D" id="3.40.630.30">
    <property type="match status" value="1"/>
</dbReference>
<dbReference type="PANTHER" id="PTHR13947">
    <property type="entry name" value="GNAT FAMILY N-ACETYLTRANSFERASE"/>
    <property type="match status" value="1"/>
</dbReference>
<dbReference type="InterPro" id="IPR050769">
    <property type="entry name" value="NAT_camello-type"/>
</dbReference>
<dbReference type="Proteomes" id="UP000199559">
    <property type="component" value="Unassembled WGS sequence"/>
</dbReference>
<dbReference type="Pfam" id="PF00583">
    <property type="entry name" value="Acetyltransf_1"/>
    <property type="match status" value="1"/>
</dbReference>
<sequence length="158" mass="18763">MTENIKIIPFNQLYSKDFYQLNIEWLETYFYVEPFDQTILSNPKDYIIDKGGFIFFAKFEDRIVGTYAFMPLKDQPGFELTKMAVSPDMRGHKIGQKLLQHSIEFAKTNQFKRLLLYSSKTLENAIYLYLKFGFKEITLEQDSPYKRSNIKMEYDLNA</sequence>
<dbReference type="InterPro" id="IPR016181">
    <property type="entry name" value="Acyl_CoA_acyltransferase"/>
</dbReference>
<evidence type="ECO:0000256" key="1">
    <source>
        <dbReference type="ARBA" id="ARBA00022679"/>
    </source>
</evidence>
<gene>
    <name evidence="3" type="ORF">SAMN05443431_10344</name>
</gene>
<accession>A0A1I3M8K5</accession>
<protein>
    <submittedName>
        <fullName evidence="3">Acetyltransferase (GNAT) family protein</fullName>
    </submittedName>
</protein>